<accession>A0A0A9F8T3</accession>
<dbReference type="AlphaFoldDB" id="A0A0A9F8T3"/>
<evidence type="ECO:0000256" key="1">
    <source>
        <dbReference type="SAM" id="MobiDB-lite"/>
    </source>
</evidence>
<reference evidence="2" key="2">
    <citation type="journal article" date="2015" name="Data Brief">
        <title>Shoot transcriptome of the giant reed, Arundo donax.</title>
        <authorList>
            <person name="Barrero R.A."/>
            <person name="Guerrero F.D."/>
            <person name="Moolhuijzen P."/>
            <person name="Goolsby J.A."/>
            <person name="Tidwell J."/>
            <person name="Bellgard S.E."/>
            <person name="Bellgard M.I."/>
        </authorList>
    </citation>
    <scope>NUCLEOTIDE SEQUENCE</scope>
    <source>
        <tissue evidence="2">Shoot tissue taken approximately 20 cm above the soil surface</tissue>
    </source>
</reference>
<sequence>MACVNICPSLPVPGTWVASPRSRGWQCLAHPSPTQSLEQTPFSPSFWTRNP</sequence>
<reference evidence="2" key="1">
    <citation type="submission" date="2014-09" db="EMBL/GenBank/DDBJ databases">
        <authorList>
            <person name="Magalhaes I.L.F."/>
            <person name="Oliveira U."/>
            <person name="Santos F.R."/>
            <person name="Vidigal T.H.D.A."/>
            <person name="Brescovit A.D."/>
            <person name="Santos A.J."/>
        </authorList>
    </citation>
    <scope>NUCLEOTIDE SEQUENCE</scope>
    <source>
        <tissue evidence="2">Shoot tissue taken approximately 20 cm above the soil surface</tissue>
    </source>
</reference>
<name>A0A0A9F8T3_ARUDO</name>
<feature type="compositionally biased region" description="Polar residues" evidence="1">
    <location>
        <begin position="32"/>
        <end position="51"/>
    </location>
</feature>
<protein>
    <submittedName>
        <fullName evidence="2">Uncharacterized protein</fullName>
    </submittedName>
</protein>
<organism evidence="2">
    <name type="scientific">Arundo donax</name>
    <name type="common">Giant reed</name>
    <name type="synonym">Donax arundinaceus</name>
    <dbReference type="NCBI Taxonomy" id="35708"/>
    <lineage>
        <taxon>Eukaryota</taxon>
        <taxon>Viridiplantae</taxon>
        <taxon>Streptophyta</taxon>
        <taxon>Embryophyta</taxon>
        <taxon>Tracheophyta</taxon>
        <taxon>Spermatophyta</taxon>
        <taxon>Magnoliopsida</taxon>
        <taxon>Liliopsida</taxon>
        <taxon>Poales</taxon>
        <taxon>Poaceae</taxon>
        <taxon>PACMAD clade</taxon>
        <taxon>Arundinoideae</taxon>
        <taxon>Arundineae</taxon>
        <taxon>Arundo</taxon>
    </lineage>
</organism>
<feature type="region of interest" description="Disordered" evidence="1">
    <location>
        <begin position="31"/>
        <end position="51"/>
    </location>
</feature>
<evidence type="ECO:0000313" key="2">
    <source>
        <dbReference type="EMBL" id="JAE06556.1"/>
    </source>
</evidence>
<dbReference type="EMBL" id="GBRH01191340">
    <property type="protein sequence ID" value="JAE06556.1"/>
    <property type="molecule type" value="Transcribed_RNA"/>
</dbReference>
<proteinExistence type="predicted"/>